<organism evidence="3 4">
    <name type="scientific">Trametes cubensis</name>
    <dbReference type="NCBI Taxonomy" id="1111947"/>
    <lineage>
        <taxon>Eukaryota</taxon>
        <taxon>Fungi</taxon>
        <taxon>Dikarya</taxon>
        <taxon>Basidiomycota</taxon>
        <taxon>Agaricomycotina</taxon>
        <taxon>Agaricomycetes</taxon>
        <taxon>Polyporales</taxon>
        <taxon>Polyporaceae</taxon>
        <taxon>Trametes</taxon>
    </lineage>
</organism>
<evidence type="ECO:0000313" key="4">
    <source>
        <dbReference type="Proteomes" id="UP001215151"/>
    </source>
</evidence>
<evidence type="ECO:0000256" key="1">
    <source>
        <dbReference type="SAM" id="Coils"/>
    </source>
</evidence>
<feature type="compositionally biased region" description="Low complexity" evidence="2">
    <location>
        <begin position="205"/>
        <end position="220"/>
    </location>
</feature>
<evidence type="ECO:0000313" key="3">
    <source>
        <dbReference type="EMBL" id="KAJ8501685.1"/>
    </source>
</evidence>
<feature type="region of interest" description="Disordered" evidence="2">
    <location>
        <begin position="160"/>
        <end position="220"/>
    </location>
</feature>
<dbReference type="AlphaFoldDB" id="A0AAD7XIM2"/>
<comment type="caution">
    <text evidence="3">The sequence shown here is derived from an EMBL/GenBank/DDBJ whole genome shotgun (WGS) entry which is preliminary data.</text>
</comment>
<feature type="coiled-coil region" evidence="1">
    <location>
        <begin position="59"/>
        <end position="114"/>
    </location>
</feature>
<feature type="region of interest" description="Disordered" evidence="2">
    <location>
        <begin position="1"/>
        <end position="25"/>
    </location>
</feature>
<feature type="compositionally biased region" description="Polar residues" evidence="2">
    <location>
        <begin position="164"/>
        <end position="173"/>
    </location>
</feature>
<dbReference type="EMBL" id="JAPEVG010000005">
    <property type="protein sequence ID" value="KAJ8501685.1"/>
    <property type="molecule type" value="Genomic_DNA"/>
</dbReference>
<feature type="compositionally biased region" description="Basic residues" evidence="2">
    <location>
        <begin position="188"/>
        <end position="204"/>
    </location>
</feature>
<dbReference type="Proteomes" id="UP001215151">
    <property type="component" value="Unassembled WGS sequence"/>
</dbReference>
<sequence length="220" mass="23504">MASSSAAASSSSAQPSSSSPAANTPLLATGDWTKSLIQLAKTAELKKHALTLQLHTAHILSAHAALEQKNKAIQDLKEQKNKLESERQRLLNCLREADIQEATLNKEVNDLQHKIKTISEGEYAVAKQDVDRLRQELGQPPLPSLQTTLEEKSAEYLKALRLQAETSNPSTGTKRAGEELAGDGQPVKRPRGRPKGSKNSKSKSKTASTPGPSTGGAPSA</sequence>
<reference evidence="3" key="1">
    <citation type="submission" date="2022-11" db="EMBL/GenBank/DDBJ databases">
        <title>Genome Sequence of Cubamyces cubensis.</title>
        <authorList>
            <person name="Buettner E."/>
        </authorList>
    </citation>
    <scope>NUCLEOTIDE SEQUENCE</scope>
    <source>
        <strain evidence="3">MPL-01</strain>
    </source>
</reference>
<gene>
    <name evidence="3" type="ORF">ONZ51_g490</name>
</gene>
<accession>A0AAD7XIM2</accession>
<evidence type="ECO:0000256" key="2">
    <source>
        <dbReference type="SAM" id="MobiDB-lite"/>
    </source>
</evidence>
<protein>
    <submittedName>
        <fullName evidence="3">Uncharacterized protein</fullName>
    </submittedName>
</protein>
<feature type="compositionally biased region" description="Low complexity" evidence="2">
    <location>
        <begin position="1"/>
        <end position="22"/>
    </location>
</feature>
<name>A0AAD7XIM2_9APHY</name>
<keyword evidence="4" id="KW-1185">Reference proteome</keyword>
<proteinExistence type="predicted"/>
<keyword evidence="1" id="KW-0175">Coiled coil</keyword>